<protein>
    <submittedName>
        <fullName evidence="1">Uncharacterized protein</fullName>
    </submittedName>
</protein>
<keyword evidence="2" id="KW-1185">Reference proteome</keyword>
<gene>
    <name evidence="1" type="ORF">EVAR_7839_1</name>
</gene>
<dbReference type="EMBL" id="BGZK01000091">
    <property type="protein sequence ID" value="GBP17846.1"/>
    <property type="molecule type" value="Genomic_DNA"/>
</dbReference>
<reference evidence="1 2" key="1">
    <citation type="journal article" date="2019" name="Commun. Biol.">
        <title>The bagworm genome reveals a unique fibroin gene that provides high tensile strength.</title>
        <authorList>
            <person name="Kono N."/>
            <person name="Nakamura H."/>
            <person name="Ohtoshi R."/>
            <person name="Tomita M."/>
            <person name="Numata K."/>
            <person name="Arakawa K."/>
        </authorList>
    </citation>
    <scope>NUCLEOTIDE SEQUENCE [LARGE SCALE GENOMIC DNA]</scope>
</reference>
<sequence length="152" mass="17238">MCSLGNNLSALLWRHRHPSIVSCKHVGHKFPKYFHNNNVAGRDCTLFQRGHRKSVASRGPARGRARARHAAHACRRAAPISFVPAGVTRRLRRRLYFRGLLAGNAARSFRVIRLYPYLPKLKILFARSRREAGAVFRSTNVGYSTRAIVPRP</sequence>
<dbReference type="AlphaFoldDB" id="A0A4C1TVY6"/>
<accession>A0A4C1TVY6</accession>
<evidence type="ECO:0000313" key="1">
    <source>
        <dbReference type="EMBL" id="GBP17846.1"/>
    </source>
</evidence>
<evidence type="ECO:0000313" key="2">
    <source>
        <dbReference type="Proteomes" id="UP000299102"/>
    </source>
</evidence>
<dbReference type="Proteomes" id="UP000299102">
    <property type="component" value="Unassembled WGS sequence"/>
</dbReference>
<proteinExistence type="predicted"/>
<comment type="caution">
    <text evidence="1">The sequence shown here is derived from an EMBL/GenBank/DDBJ whole genome shotgun (WGS) entry which is preliminary data.</text>
</comment>
<organism evidence="1 2">
    <name type="scientific">Eumeta variegata</name>
    <name type="common">Bagworm moth</name>
    <name type="synonym">Eumeta japonica</name>
    <dbReference type="NCBI Taxonomy" id="151549"/>
    <lineage>
        <taxon>Eukaryota</taxon>
        <taxon>Metazoa</taxon>
        <taxon>Ecdysozoa</taxon>
        <taxon>Arthropoda</taxon>
        <taxon>Hexapoda</taxon>
        <taxon>Insecta</taxon>
        <taxon>Pterygota</taxon>
        <taxon>Neoptera</taxon>
        <taxon>Endopterygota</taxon>
        <taxon>Lepidoptera</taxon>
        <taxon>Glossata</taxon>
        <taxon>Ditrysia</taxon>
        <taxon>Tineoidea</taxon>
        <taxon>Psychidae</taxon>
        <taxon>Oiketicinae</taxon>
        <taxon>Eumeta</taxon>
    </lineage>
</organism>
<name>A0A4C1TVY6_EUMVA</name>